<name>A0A5C7B3L6_9BACT</name>
<accession>A0A5C7B3L6</accession>
<comment type="caution">
    <text evidence="1">The sequence shown here is derived from an EMBL/GenBank/DDBJ whole genome shotgun (WGS) entry which is preliminary data.</text>
</comment>
<reference evidence="1 2" key="1">
    <citation type="submission" date="2019-08" db="EMBL/GenBank/DDBJ databases">
        <title>Genomes sequence of Algoriphagus aquimarinus ACAM450.</title>
        <authorList>
            <person name="Bowman J.P."/>
        </authorList>
    </citation>
    <scope>NUCLEOTIDE SEQUENCE [LARGE SCALE GENOMIC DNA]</scope>
    <source>
        <strain evidence="1 2">ACAM 450</strain>
    </source>
</reference>
<dbReference type="Proteomes" id="UP000321935">
    <property type="component" value="Unassembled WGS sequence"/>
</dbReference>
<dbReference type="RefSeq" id="WP_146914552.1">
    <property type="nucleotide sequence ID" value="NZ_VORW01000001.1"/>
</dbReference>
<dbReference type="OrthoDB" id="1184601at2"/>
<organism evidence="1 2">
    <name type="scientific">Algoriphagus aquimarinus</name>
    <dbReference type="NCBI Taxonomy" id="237018"/>
    <lineage>
        <taxon>Bacteria</taxon>
        <taxon>Pseudomonadati</taxon>
        <taxon>Bacteroidota</taxon>
        <taxon>Cytophagia</taxon>
        <taxon>Cytophagales</taxon>
        <taxon>Cyclobacteriaceae</taxon>
        <taxon>Algoriphagus</taxon>
    </lineage>
</organism>
<evidence type="ECO:0000313" key="1">
    <source>
        <dbReference type="EMBL" id="TXE14349.1"/>
    </source>
</evidence>
<dbReference type="EMBL" id="VORW01000001">
    <property type="protein sequence ID" value="TXE14349.1"/>
    <property type="molecule type" value="Genomic_DNA"/>
</dbReference>
<gene>
    <name evidence="1" type="ORF">ESV85_01940</name>
</gene>
<protein>
    <submittedName>
        <fullName evidence="1">Uncharacterized protein</fullName>
    </submittedName>
</protein>
<proteinExistence type="predicted"/>
<evidence type="ECO:0000313" key="2">
    <source>
        <dbReference type="Proteomes" id="UP000321935"/>
    </source>
</evidence>
<sequence>MSTTQNSNNDWKGGFEGTNKAFSYPDPDLSSLPLLGNMDNIDKLQRQQDVLWPEFSWETQKGMTDPKRCFQMFAPDISRLGYNDEGRVYSIICPQQGLWINDIGCLNVEVTVTGQRGWANEDTREMAADMSVVGKIWFSPSATQKPFVKLLWKMFKDSGLPFPFNKANAIIVNTYDPGNPNQKDFPLRKGVTQSFESPKFADHSDVAWTVSNVEVEIGQINSTGNSDVDYFNQLVMKLFNLGAGNMLQSGNILTWNVWFTEPSVVDQEEWQRHADKWRDSIDADHGSPDGPGTTAKYFDGTPFHPVEELMEKVIEEIISHIVSNAKLKFE</sequence>
<dbReference type="AlphaFoldDB" id="A0A5C7B3L6"/>